<dbReference type="PATRIC" id="fig|1608419.3.peg.933"/>
<accession>A0A0G8AS48</accession>
<sequence>MEKFIRLADHLGIEWFVLVDKDAKGIAYAESAKRNLETRKAKDHVQIINHGSIELFLCVEGFGEIYEESISNQMESNITADRKNLEYWEQVVKYQQRNTKTRNALAVSRKILESNGQVPKLLQDVINQAIALARRAG</sequence>
<organism evidence="1 2">
    <name type="scientific">Candidatus Synechococcus spongiarum 15L</name>
    <dbReference type="NCBI Taxonomy" id="1608419"/>
    <lineage>
        <taxon>Bacteria</taxon>
        <taxon>Bacillati</taxon>
        <taxon>Cyanobacteriota</taxon>
        <taxon>Cyanophyceae</taxon>
        <taxon>Synechococcales</taxon>
        <taxon>Synechococcaceae</taxon>
        <taxon>Synechococcus</taxon>
    </lineage>
</organism>
<protein>
    <submittedName>
        <fullName evidence="1">Uncharacterized protein</fullName>
    </submittedName>
</protein>
<reference evidence="1 2" key="1">
    <citation type="submission" date="2015-02" db="EMBL/GenBank/DDBJ databases">
        <authorList>
            <person name="Slaby B."/>
            <person name="Hentschel U."/>
        </authorList>
    </citation>
    <scope>NUCLEOTIDE SEQUENCE [LARGE SCALE GENOMIC DNA]</scope>
    <source>
        <strain evidence="1">15L</strain>
    </source>
</reference>
<dbReference type="AlphaFoldDB" id="A0A0G8AS48"/>
<evidence type="ECO:0000313" key="1">
    <source>
        <dbReference type="EMBL" id="KKZ10459.1"/>
    </source>
</evidence>
<dbReference type="Proteomes" id="UP000035037">
    <property type="component" value="Unassembled WGS sequence"/>
</dbReference>
<reference evidence="1 2" key="2">
    <citation type="submission" date="2015-05" db="EMBL/GenBank/DDBJ databases">
        <title>Lifestyle Evolution in Cyanobacterial Symbionts of Sponges.</title>
        <authorList>
            <person name="Burgsdorf I."/>
            <person name="Slaby B.M."/>
            <person name="Handley K.M."/>
            <person name="Haber M."/>
            <person name="Blom J."/>
            <person name="Marshall C.W."/>
            <person name="Gilbert J.A."/>
            <person name="Hentschel U."/>
            <person name="Steindler L."/>
        </authorList>
    </citation>
    <scope>NUCLEOTIDE SEQUENCE [LARGE SCALE GENOMIC DNA]</scope>
    <source>
        <strain evidence="1">15L</strain>
    </source>
</reference>
<proteinExistence type="predicted"/>
<evidence type="ECO:0000313" key="2">
    <source>
        <dbReference type="Proteomes" id="UP000035037"/>
    </source>
</evidence>
<name>A0A0G8AS48_9SYNE</name>
<dbReference type="EMBL" id="JYFQ01000181">
    <property type="protein sequence ID" value="KKZ10459.1"/>
    <property type="molecule type" value="Genomic_DNA"/>
</dbReference>
<comment type="caution">
    <text evidence="1">The sequence shown here is derived from an EMBL/GenBank/DDBJ whole genome shotgun (WGS) entry which is preliminary data.</text>
</comment>
<gene>
    <name evidence="1" type="ORF">TQ37_08675</name>
</gene>